<dbReference type="Gramene" id="LPERR05G21820.1">
    <property type="protein sequence ID" value="LPERR05G21820.1"/>
    <property type="gene ID" value="LPERR05G21820"/>
</dbReference>
<evidence type="ECO:0000313" key="3">
    <source>
        <dbReference type="Proteomes" id="UP000032180"/>
    </source>
</evidence>
<dbReference type="Proteomes" id="UP000032180">
    <property type="component" value="Chromosome 5"/>
</dbReference>
<feature type="compositionally biased region" description="Low complexity" evidence="1">
    <location>
        <begin position="69"/>
        <end position="80"/>
    </location>
</feature>
<name>A0A0D9WJW1_9ORYZ</name>
<proteinExistence type="predicted"/>
<sequence length="113" mass="11729">MASRVRHLAVACNSTATAPKVFDLGHAIAGLTLEEARGLLDHIQDHLSVSSATFSPDIVVTSRGAAWDGENAAAAPAEKTAGVRRGDRGGAEQRAQSRGSPKSSSRRSGPRIV</sequence>
<dbReference type="STRING" id="77586.A0A0D9WJW1"/>
<keyword evidence="3" id="KW-1185">Reference proteome</keyword>
<evidence type="ECO:0000256" key="1">
    <source>
        <dbReference type="SAM" id="MobiDB-lite"/>
    </source>
</evidence>
<reference evidence="2 3" key="1">
    <citation type="submission" date="2012-08" db="EMBL/GenBank/DDBJ databases">
        <title>Oryza genome evolution.</title>
        <authorList>
            <person name="Wing R.A."/>
        </authorList>
    </citation>
    <scope>NUCLEOTIDE SEQUENCE</scope>
</reference>
<evidence type="ECO:0000313" key="2">
    <source>
        <dbReference type="EnsemblPlants" id="LPERR05G21820.1"/>
    </source>
</evidence>
<dbReference type="AlphaFoldDB" id="A0A0D9WJW1"/>
<reference evidence="2" key="3">
    <citation type="submission" date="2015-04" db="UniProtKB">
        <authorList>
            <consortium name="EnsemblPlants"/>
        </authorList>
    </citation>
    <scope>IDENTIFICATION</scope>
</reference>
<reference evidence="3" key="2">
    <citation type="submission" date="2013-12" db="EMBL/GenBank/DDBJ databases">
        <authorList>
            <person name="Yu Y."/>
            <person name="Lee S."/>
            <person name="de Baynast K."/>
            <person name="Wissotski M."/>
            <person name="Liu L."/>
            <person name="Talag J."/>
            <person name="Goicoechea J."/>
            <person name="Angelova A."/>
            <person name="Jetty R."/>
            <person name="Kudrna D."/>
            <person name="Golser W."/>
            <person name="Rivera L."/>
            <person name="Zhang J."/>
            <person name="Wing R."/>
        </authorList>
    </citation>
    <scope>NUCLEOTIDE SEQUENCE</scope>
</reference>
<feature type="region of interest" description="Disordered" evidence="1">
    <location>
        <begin position="69"/>
        <end position="113"/>
    </location>
</feature>
<accession>A0A0D9WJW1</accession>
<dbReference type="HOGENOM" id="CLU_2137086_0_0_1"/>
<dbReference type="EnsemblPlants" id="LPERR05G21820.1">
    <property type="protein sequence ID" value="LPERR05G21820.1"/>
    <property type="gene ID" value="LPERR05G21820"/>
</dbReference>
<feature type="compositionally biased region" description="Basic residues" evidence="1">
    <location>
        <begin position="104"/>
        <end position="113"/>
    </location>
</feature>
<protein>
    <submittedName>
        <fullName evidence="2">Uncharacterized protein</fullName>
    </submittedName>
</protein>
<organism evidence="2 3">
    <name type="scientific">Leersia perrieri</name>
    <dbReference type="NCBI Taxonomy" id="77586"/>
    <lineage>
        <taxon>Eukaryota</taxon>
        <taxon>Viridiplantae</taxon>
        <taxon>Streptophyta</taxon>
        <taxon>Embryophyta</taxon>
        <taxon>Tracheophyta</taxon>
        <taxon>Spermatophyta</taxon>
        <taxon>Magnoliopsida</taxon>
        <taxon>Liliopsida</taxon>
        <taxon>Poales</taxon>
        <taxon>Poaceae</taxon>
        <taxon>BOP clade</taxon>
        <taxon>Oryzoideae</taxon>
        <taxon>Oryzeae</taxon>
        <taxon>Oryzinae</taxon>
        <taxon>Leersia</taxon>
    </lineage>
</organism>